<evidence type="ECO:0000259" key="1">
    <source>
        <dbReference type="SMART" id="SM00499"/>
    </source>
</evidence>
<dbReference type="GO" id="GO:0005504">
    <property type="term" value="F:fatty acid binding"/>
    <property type="evidence" value="ECO:0007669"/>
    <property type="project" value="InterPro"/>
</dbReference>
<dbReference type="Pfam" id="PF14368">
    <property type="entry name" value="LTP_2"/>
    <property type="match status" value="1"/>
</dbReference>
<dbReference type="Gramene" id="AET7Gv20319400.1">
    <property type="protein sequence ID" value="AET7Gv20319400.1"/>
    <property type="gene ID" value="AET7Gv20319400"/>
</dbReference>
<feature type="domain" description="Bifunctional inhibitor/plant lipid transfer protein/seed storage helical" evidence="1">
    <location>
        <begin position="43"/>
        <end position="118"/>
    </location>
</feature>
<dbReference type="InterPro" id="IPR044741">
    <property type="entry name" value="NsLTP-like"/>
</dbReference>
<dbReference type="InterPro" id="IPR016140">
    <property type="entry name" value="Bifunc_inhib/LTP/seed_store"/>
</dbReference>
<organism evidence="2 3">
    <name type="scientific">Aegilops tauschii subsp. strangulata</name>
    <name type="common">Goatgrass</name>
    <dbReference type="NCBI Taxonomy" id="200361"/>
    <lineage>
        <taxon>Eukaryota</taxon>
        <taxon>Viridiplantae</taxon>
        <taxon>Streptophyta</taxon>
        <taxon>Embryophyta</taxon>
        <taxon>Tracheophyta</taxon>
        <taxon>Spermatophyta</taxon>
        <taxon>Magnoliopsida</taxon>
        <taxon>Liliopsida</taxon>
        <taxon>Poales</taxon>
        <taxon>Poaceae</taxon>
        <taxon>BOP clade</taxon>
        <taxon>Pooideae</taxon>
        <taxon>Triticodae</taxon>
        <taxon>Triticeae</taxon>
        <taxon>Triticinae</taxon>
        <taxon>Aegilops</taxon>
    </lineage>
</organism>
<keyword evidence="3" id="KW-1185">Reference proteome</keyword>
<evidence type="ECO:0000313" key="2">
    <source>
        <dbReference type="EnsemblPlants" id="AET7Gv20319400.1"/>
    </source>
</evidence>
<accession>A0A453QTN2</accession>
<dbReference type="SMART" id="SM00499">
    <property type="entry name" value="AAI"/>
    <property type="match status" value="1"/>
</dbReference>
<reference evidence="2" key="4">
    <citation type="submission" date="2019-03" db="UniProtKB">
        <authorList>
            <consortium name="EnsemblPlants"/>
        </authorList>
    </citation>
    <scope>IDENTIFICATION</scope>
</reference>
<dbReference type="SUPFAM" id="SSF47699">
    <property type="entry name" value="Bifunctional inhibitor/lipid-transfer protein/seed storage 2S albumin"/>
    <property type="match status" value="1"/>
</dbReference>
<reference evidence="3" key="1">
    <citation type="journal article" date="2014" name="Science">
        <title>Ancient hybridizations among the ancestral genomes of bread wheat.</title>
        <authorList>
            <consortium name="International Wheat Genome Sequencing Consortium,"/>
            <person name="Marcussen T."/>
            <person name="Sandve S.R."/>
            <person name="Heier L."/>
            <person name="Spannagl M."/>
            <person name="Pfeifer M."/>
            <person name="Jakobsen K.S."/>
            <person name="Wulff B.B."/>
            <person name="Steuernagel B."/>
            <person name="Mayer K.F."/>
            <person name="Olsen O.A."/>
        </authorList>
    </citation>
    <scope>NUCLEOTIDE SEQUENCE [LARGE SCALE GENOMIC DNA]</scope>
    <source>
        <strain evidence="3">cv. AL8/78</strain>
    </source>
</reference>
<sequence>ESQTERHSNKIDTIIMAKAQSMAALLAVVLVLGASADVAHGICNISSGGIRACQPAAAIHNPTDAPSADCCAALAGADLSCLCRYKNVGAMWVRFYKIDVKRAMALPRKCGLAMPANC</sequence>
<dbReference type="PANTHER" id="PTHR33122">
    <property type="entry name" value="LIPID BINDING PROTEIN-RELATED"/>
    <property type="match status" value="1"/>
</dbReference>
<dbReference type="Gene3D" id="1.10.110.10">
    <property type="entry name" value="Plant lipid-transfer and hydrophobic proteins"/>
    <property type="match status" value="1"/>
</dbReference>
<dbReference type="EnsemblPlants" id="AET7Gv20319400.1">
    <property type="protein sequence ID" value="AET7Gv20319400.1"/>
    <property type="gene ID" value="AET7Gv20319400"/>
</dbReference>
<protein>
    <recommendedName>
        <fullName evidence="1">Bifunctional inhibitor/plant lipid transfer protein/seed storage helical domain-containing protein</fullName>
    </recommendedName>
</protein>
<dbReference type="AlphaFoldDB" id="A0A453QTN2"/>
<dbReference type="STRING" id="200361.A0A453QTN2"/>
<name>A0A453QTN2_AEGTS</name>
<proteinExistence type="predicted"/>
<reference evidence="2" key="5">
    <citation type="journal article" date="2021" name="G3 (Bethesda)">
        <title>Aegilops tauschii genome assembly Aet v5.0 features greater sequence contiguity and improved annotation.</title>
        <authorList>
            <person name="Wang L."/>
            <person name="Zhu T."/>
            <person name="Rodriguez J.C."/>
            <person name="Deal K.R."/>
            <person name="Dubcovsky J."/>
            <person name="McGuire P.E."/>
            <person name="Lux T."/>
            <person name="Spannagl M."/>
            <person name="Mayer K.F.X."/>
            <person name="Baldrich P."/>
            <person name="Meyers B.C."/>
            <person name="Huo N."/>
            <person name="Gu Y.Q."/>
            <person name="Zhou H."/>
            <person name="Devos K.M."/>
            <person name="Bennetzen J.L."/>
            <person name="Unver T."/>
            <person name="Budak H."/>
            <person name="Gulick P.J."/>
            <person name="Galiba G."/>
            <person name="Kalapos B."/>
            <person name="Nelson D.R."/>
            <person name="Li P."/>
            <person name="You F.M."/>
            <person name="Luo M.C."/>
            <person name="Dvorak J."/>
        </authorList>
    </citation>
    <scope>NUCLEOTIDE SEQUENCE [LARGE SCALE GENOMIC DNA]</scope>
    <source>
        <strain evidence="2">cv. AL8/78</strain>
    </source>
</reference>
<dbReference type="GO" id="GO:0009627">
    <property type="term" value="P:systemic acquired resistance"/>
    <property type="evidence" value="ECO:0007669"/>
    <property type="project" value="InterPro"/>
</dbReference>
<dbReference type="InterPro" id="IPR039265">
    <property type="entry name" value="DIR1-like"/>
</dbReference>
<dbReference type="PANTHER" id="PTHR33122:SF46">
    <property type="entry name" value="OS07G0290200 PROTEIN"/>
    <property type="match status" value="1"/>
</dbReference>
<dbReference type="CDD" id="cd04660">
    <property type="entry name" value="nsLTP_like"/>
    <property type="match status" value="1"/>
</dbReference>
<dbReference type="InterPro" id="IPR036312">
    <property type="entry name" value="Bifun_inhib/LTP/seed_sf"/>
</dbReference>
<dbReference type="Proteomes" id="UP000015105">
    <property type="component" value="Chromosome 7D"/>
</dbReference>
<reference evidence="2" key="3">
    <citation type="journal article" date="2017" name="Nature">
        <title>Genome sequence of the progenitor of the wheat D genome Aegilops tauschii.</title>
        <authorList>
            <person name="Luo M.C."/>
            <person name="Gu Y.Q."/>
            <person name="Puiu D."/>
            <person name="Wang H."/>
            <person name="Twardziok S.O."/>
            <person name="Deal K.R."/>
            <person name="Huo N."/>
            <person name="Zhu T."/>
            <person name="Wang L."/>
            <person name="Wang Y."/>
            <person name="McGuire P.E."/>
            <person name="Liu S."/>
            <person name="Long H."/>
            <person name="Ramasamy R.K."/>
            <person name="Rodriguez J.C."/>
            <person name="Van S.L."/>
            <person name="Yuan L."/>
            <person name="Wang Z."/>
            <person name="Xia Z."/>
            <person name="Xiao L."/>
            <person name="Anderson O.D."/>
            <person name="Ouyang S."/>
            <person name="Liang Y."/>
            <person name="Zimin A.V."/>
            <person name="Pertea G."/>
            <person name="Qi P."/>
            <person name="Bennetzen J.L."/>
            <person name="Dai X."/>
            <person name="Dawson M.W."/>
            <person name="Muller H.G."/>
            <person name="Kugler K."/>
            <person name="Rivarola-Duarte L."/>
            <person name="Spannagl M."/>
            <person name="Mayer K.F.X."/>
            <person name="Lu F.H."/>
            <person name="Bevan M.W."/>
            <person name="Leroy P."/>
            <person name="Li P."/>
            <person name="You F.M."/>
            <person name="Sun Q."/>
            <person name="Liu Z."/>
            <person name="Lyons E."/>
            <person name="Wicker T."/>
            <person name="Salzberg S.L."/>
            <person name="Devos K.M."/>
            <person name="Dvorak J."/>
        </authorList>
    </citation>
    <scope>NUCLEOTIDE SEQUENCE [LARGE SCALE GENOMIC DNA]</scope>
    <source>
        <strain evidence="2">cv. AL8/78</strain>
    </source>
</reference>
<reference evidence="3" key="2">
    <citation type="journal article" date="2017" name="Nat. Plants">
        <title>The Aegilops tauschii genome reveals multiple impacts of transposons.</title>
        <authorList>
            <person name="Zhao G."/>
            <person name="Zou C."/>
            <person name="Li K."/>
            <person name="Wang K."/>
            <person name="Li T."/>
            <person name="Gao L."/>
            <person name="Zhang X."/>
            <person name="Wang H."/>
            <person name="Yang Z."/>
            <person name="Liu X."/>
            <person name="Jiang W."/>
            <person name="Mao L."/>
            <person name="Kong X."/>
            <person name="Jiao Y."/>
            <person name="Jia J."/>
        </authorList>
    </citation>
    <scope>NUCLEOTIDE SEQUENCE [LARGE SCALE GENOMIC DNA]</scope>
    <source>
        <strain evidence="3">cv. AL8/78</strain>
    </source>
</reference>
<evidence type="ECO:0000313" key="3">
    <source>
        <dbReference type="Proteomes" id="UP000015105"/>
    </source>
</evidence>